<keyword evidence="2" id="KW-1185">Reference proteome</keyword>
<protein>
    <submittedName>
        <fullName evidence="1">Polyketide cyclase</fullName>
    </submittedName>
</protein>
<dbReference type="AlphaFoldDB" id="A0A7I8CZE1"/>
<organism evidence="1 2">
    <name type="scientific">Solibaculum mannosilyticum</name>
    <dbReference type="NCBI Taxonomy" id="2780922"/>
    <lineage>
        <taxon>Bacteria</taxon>
        <taxon>Bacillati</taxon>
        <taxon>Bacillota</taxon>
        <taxon>Clostridia</taxon>
        <taxon>Eubacteriales</taxon>
        <taxon>Oscillospiraceae</taxon>
        <taxon>Solibaculum</taxon>
    </lineage>
</organism>
<dbReference type="EMBL" id="AP023321">
    <property type="protein sequence ID" value="BCI59858.1"/>
    <property type="molecule type" value="Genomic_DNA"/>
</dbReference>
<reference evidence="2" key="1">
    <citation type="submission" date="2020-07" db="EMBL/GenBank/DDBJ databases">
        <title>Complete genome sequencing of Clostridia bacterium strain 12CBH8.</title>
        <authorList>
            <person name="Sakamoto M."/>
            <person name="Murakami T."/>
            <person name="Mori H."/>
        </authorList>
    </citation>
    <scope>NUCLEOTIDE SEQUENCE [LARGE SCALE GENOMIC DNA]</scope>
    <source>
        <strain evidence="2">12CBH8</strain>
    </source>
</reference>
<evidence type="ECO:0000313" key="2">
    <source>
        <dbReference type="Proteomes" id="UP000593890"/>
    </source>
</evidence>
<evidence type="ECO:0000313" key="1">
    <source>
        <dbReference type="EMBL" id="BCI59858.1"/>
    </source>
</evidence>
<sequence>MAYICTSTSIFRLRSKPQTVWDVVTDNTRTSWRSDLDKVICDDDNHWKEITNGGYCTNFTLLEKIPFKRYTFVLQNARMLGRWTGIFRPLSDGGTEATFVEEVEFGSLIFYLICRLSRYLKRMQHRYIADLKRALKEEDATPVLAP</sequence>
<accession>A0A7I8CZE1</accession>
<name>A0A7I8CZE1_9FIRM</name>
<gene>
    <name evidence="1" type="ORF">C12CBH8_04970</name>
</gene>
<dbReference type="RefSeq" id="WP_099323232.1">
    <property type="nucleotide sequence ID" value="NZ_AP023321.1"/>
</dbReference>
<proteinExistence type="predicted"/>
<dbReference type="SUPFAM" id="SSF55961">
    <property type="entry name" value="Bet v1-like"/>
    <property type="match status" value="1"/>
</dbReference>
<dbReference type="Proteomes" id="UP000593890">
    <property type="component" value="Chromosome"/>
</dbReference>
<dbReference type="KEGG" id="sman:C12CBH8_04970"/>